<evidence type="ECO:0000256" key="2">
    <source>
        <dbReference type="PROSITE-ProRule" id="PRU00335"/>
    </source>
</evidence>
<dbReference type="OrthoDB" id="4214267at2"/>
<dbReference type="InterPro" id="IPR023772">
    <property type="entry name" value="DNA-bd_HTH_TetR-type_CS"/>
</dbReference>
<dbReference type="Gene3D" id="1.10.357.10">
    <property type="entry name" value="Tetracycline Repressor, domain 2"/>
    <property type="match status" value="1"/>
</dbReference>
<dbReference type="PROSITE" id="PS01081">
    <property type="entry name" value="HTH_TETR_1"/>
    <property type="match status" value="1"/>
</dbReference>
<dbReference type="Pfam" id="PF00440">
    <property type="entry name" value="TetR_N"/>
    <property type="match status" value="1"/>
</dbReference>
<dbReference type="PANTHER" id="PTHR30055">
    <property type="entry name" value="HTH-TYPE TRANSCRIPTIONAL REGULATOR RUTR"/>
    <property type="match status" value="1"/>
</dbReference>
<dbReference type="GO" id="GO:0003700">
    <property type="term" value="F:DNA-binding transcription factor activity"/>
    <property type="evidence" value="ECO:0007669"/>
    <property type="project" value="TreeGrafter"/>
</dbReference>
<evidence type="ECO:0000313" key="4">
    <source>
        <dbReference type="EMBL" id="TJZ97104.1"/>
    </source>
</evidence>
<dbReference type="PANTHER" id="PTHR30055:SF200">
    <property type="entry name" value="HTH-TYPE TRANSCRIPTIONAL REPRESSOR BDCR"/>
    <property type="match status" value="1"/>
</dbReference>
<evidence type="ECO:0000259" key="3">
    <source>
        <dbReference type="PROSITE" id="PS50977"/>
    </source>
</evidence>
<protein>
    <submittedName>
        <fullName evidence="4">TetR/AcrR family transcriptional regulator</fullName>
    </submittedName>
</protein>
<dbReference type="SUPFAM" id="SSF46689">
    <property type="entry name" value="Homeodomain-like"/>
    <property type="match status" value="1"/>
</dbReference>
<dbReference type="Proteomes" id="UP000305778">
    <property type="component" value="Unassembled WGS sequence"/>
</dbReference>
<keyword evidence="5" id="KW-1185">Reference proteome</keyword>
<dbReference type="InterPro" id="IPR050109">
    <property type="entry name" value="HTH-type_TetR-like_transc_reg"/>
</dbReference>
<feature type="domain" description="HTH tetR-type" evidence="3">
    <location>
        <begin position="5"/>
        <end position="65"/>
    </location>
</feature>
<sequence>MSGRRNVKELLTAAADTVFYENGIGSTSVDAVAEAAGVSKPTLYAHFPTKFAVVAAGLRHRHAALMAELESWVGREEDPRRRPLAVFSWLEDRYAARGKRGCAFLNAAVEAPDAGDTIRTVAQEEKTWLLTFLSRLCVEAGCESAQSLASQLLLLIDGVAGRVVVYGPGAAPRAITEATHAAAALIAASVPAT</sequence>
<name>A0A4U0S9W6_9ACTN</name>
<dbReference type="InterPro" id="IPR036271">
    <property type="entry name" value="Tet_transcr_reg_TetR-rel_C_sf"/>
</dbReference>
<comment type="caution">
    <text evidence="4">The sequence shown here is derived from an EMBL/GenBank/DDBJ whole genome shotgun (WGS) entry which is preliminary data.</text>
</comment>
<dbReference type="AlphaFoldDB" id="A0A4U0S9W6"/>
<keyword evidence="1 2" id="KW-0238">DNA-binding</keyword>
<dbReference type="GO" id="GO:0000976">
    <property type="term" value="F:transcription cis-regulatory region binding"/>
    <property type="evidence" value="ECO:0007669"/>
    <property type="project" value="TreeGrafter"/>
</dbReference>
<proteinExistence type="predicted"/>
<gene>
    <name evidence="4" type="ORF">FCI23_49995</name>
</gene>
<dbReference type="InterPro" id="IPR009057">
    <property type="entry name" value="Homeodomain-like_sf"/>
</dbReference>
<dbReference type="InterPro" id="IPR001647">
    <property type="entry name" value="HTH_TetR"/>
</dbReference>
<feature type="DNA-binding region" description="H-T-H motif" evidence="2">
    <location>
        <begin position="28"/>
        <end position="47"/>
    </location>
</feature>
<evidence type="ECO:0000313" key="5">
    <source>
        <dbReference type="Proteomes" id="UP000305778"/>
    </source>
</evidence>
<dbReference type="EMBL" id="SUMC01000148">
    <property type="protein sequence ID" value="TJZ97104.1"/>
    <property type="molecule type" value="Genomic_DNA"/>
</dbReference>
<organism evidence="4 5">
    <name type="scientific">Actinacidiphila oryziradicis</name>
    <dbReference type="NCBI Taxonomy" id="2571141"/>
    <lineage>
        <taxon>Bacteria</taxon>
        <taxon>Bacillati</taxon>
        <taxon>Actinomycetota</taxon>
        <taxon>Actinomycetes</taxon>
        <taxon>Kitasatosporales</taxon>
        <taxon>Streptomycetaceae</taxon>
        <taxon>Actinacidiphila</taxon>
    </lineage>
</organism>
<dbReference type="PRINTS" id="PR00455">
    <property type="entry name" value="HTHTETR"/>
</dbReference>
<dbReference type="PROSITE" id="PS50977">
    <property type="entry name" value="HTH_TETR_2"/>
    <property type="match status" value="1"/>
</dbReference>
<accession>A0A4U0S9W6</accession>
<dbReference type="SUPFAM" id="SSF48498">
    <property type="entry name" value="Tetracyclin repressor-like, C-terminal domain"/>
    <property type="match status" value="1"/>
</dbReference>
<reference evidence="4 5" key="1">
    <citation type="submission" date="2019-04" db="EMBL/GenBank/DDBJ databases">
        <title>Streptomyces oryziradicis sp. nov., a novel actinomycete isolated from rhizosphere soil of rice (Oryza sativa L.).</title>
        <authorList>
            <person name="Li C."/>
        </authorList>
    </citation>
    <scope>NUCLEOTIDE SEQUENCE [LARGE SCALE GENOMIC DNA]</scope>
    <source>
        <strain evidence="4 5">NEAU-C40</strain>
    </source>
</reference>
<evidence type="ECO:0000256" key="1">
    <source>
        <dbReference type="ARBA" id="ARBA00023125"/>
    </source>
</evidence>